<feature type="domain" description="HTH merR-type" evidence="5">
    <location>
        <begin position="10"/>
        <end position="67"/>
    </location>
</feature>
<dbReference type="Gene3D" id="3.40.50.280">
    <property type="entry name" value="Cobalamin-binding domain"/>
    <property type="match status" value="1"/>
</dbReference>
<evidence type="ECO:0000256" key="2">
    <source>
        <dbReference type="ARBA" id="ARBA00023015"/>
    </source>
</evidence>
<gene>
    <name evidence="7" type="ORF">METZ01_LOCUS314097</name>
</gene>
<dbReference type="PANTHER" id="PTHR30204:SF69">
    <property type="entry name" value="MERR-FAMILY TRANSCRIPTIONAL REGULATOR"/>
    <property type="match status" value="1"/>
</dbReference>
<dbReference type="SUPFAM" id="SSF46955">
    <property type="entry name" value="Putative DNA-binding domain"/>
    <property type="match status" value="1"/>
</dbReference>
<reference evidence="7" key="1">
    <citation type="submission" date="2018-05" db="EMBL/GenBank/DDBJ databases">
        <authorList>
            <person name="Lanie J.A."/>
            <person name="Ng W.-L."/>
            <person name="Kazmierczak K.M."/>
            <person name="Andrzejewski T.M."/>
            <person name="Davidsen T.M."/>
            <person name="Wayne K.J."/>
            <person name="Tettelin H."/>
            <person name="Glass J.I."/>
            <person name="Rusch D."/>
            <person name="Podicherti R."/>
            <person name="Tsui H.-C.T."/>
            <person name="Winkler M.E."/>
        </authorList>
    </citation>
    <scope>NUCLEOTIDE SEQUENCE</scope>
</reference>
<dbReference type="InterPro" id="IPR006158">
    <property type="entry name" value="Cobalamin-bd"/>
</dbReference>
<evidence type="ECO:0000256" key="1">
    <source>
        <dbReference type="ARBA" id="ARBA00022491"/>
    </source>
</evidence>
<evidence type="ECO:0000313" key="7">
    <source>
        <dbReference type="EMBL" id="SVC61243.1"/>
    </source>
</evidence>
<protein>
    <recommendedName>
        <fullName evidence="8">HTH merR-type domain-containing protein</fullName>
    </recommendedName>
</protein>
<dbReference type="AlphaFoldDB" id="A0A382NJ60"/>
<dbReference type="GO" id="GO:0003700">
    <property type="term" value="F:DNA-binding transcription factor activity"/>
    <property type="evidence" value="ECO:0007669"/>
    <property type="project" value="InterPro"/>
</dbReference>
<evidence type="ECO:0000259" key="5">
    <source>
        <dbReference type="PROSITE" id="PS50937"/>
    </source>
</evidence>
<dbReference type="CDD" id="cd01104">
    <property type="entry name" value="HTH_MlrA-CarA"/>
    <property type="match status" value="1"/>
</dbReference>
<sequence>MIDVEKLEDVISIGELARLTGITTHTLRVWEKRYGTPKAHRLPSGHRRYPKEDVPRLRTIAKALDSGYRASKVVTGTLEQLHSLIGLQPFIESTSDLNSPREAELLAKESLIEKWIKYVHDYDDDHLLNAFHLEWGSCGSLNFVLHYAVPFLDRIGIGWEENELSIAHEHFATECMVGFISEKWRQMNVRKNGTRVVVATLPGESYNLGALMCAVVTTVTNSKVIYLGNDTPIDEIIGVSKQHNPSLIALSVSHAMSSELSKDCIFKLRDEINKNILIVTGGKGSPFNIPGVSHISCFEKYYNFLTKLNQSEYYNAD</sequence>
<dbReference type="PANTHER" id="PTHR30204">
    <property type="entry name" value="REDOX-CYCLING DRUG-SENSING TRANSCRIPTIONAL ACTIVATOR SOXR"/>
    <property type="match status" value="1"/>
</dbReference>
<dbReference type="GO" id="GO:0003677">
    <property type="term" value="F:DNA binding"/>
    <property type="evidence" value="ECO:0007669"/>
    <property type="project" value="UniProtKB-KW"/>
</dbReference>
<dbReference type="SUPFAM" id="SSF52242">
    <property type="entry name" value="Cobalamin (vitamin B12)-binding domain"/>
    <property type="match status" value="1"/>
</dbReference>
<dbReference type="Pfam" id="PF02310">
    <property type="entry name" value="B12-binding"/>
    <property type="match status" value="1"/>
</dbReference>
<organism evidence="7">
    <name type="scientific">marine metagenome</name>
    <dbReference type="NCBI Taxonomy" id="408172"/>
    <lineage>
        <taxon>unclassified sequences</taxon>
        <taxon>metagenomes</taxon>
        <taxon>ecological metagenomes</taxon>
    </lineage>
</organism>
<keyword evidence="3" id="KW-0238">DNA-binding</keyword>
<dbReference type="InterPro" id="IPR036724">
    <property type="entry name" value="Cobalamin-bd_sf"/>
</dbReference>
<evidence type="ECO:0000259" key="6">
    <source>
        <dbReference type="PROSITE" id="PS51332"/>
    </source>
</evidence>
<dbReference type="InterPro" id="IPR009061">
    <property type="entry name" value="DNA-bd_dom_put_sf"/>
</dbReference>
<dbReference type="Gene3D" id="1.10.1240.10">
    <property type="entry name" value="Methionine synthase domain"/>
    <property type="match status" value="1"/>
</dbReference>
<dbReference type="GO" id="GO:0046872">
    <property type="term" value="F:metal ion binding"/>
    <property type="evidence" value="ECO:0007669"/>
    <property type="project" value="InterPro"/>
</dbReference>
<dbReference type="InterPro" id="IPR036594">
    <property type="entry name" value="Meth_synthase_dom"/>
</dbReference>
<dbReference type="SMART" id="SM00422">
    <property type="entry name" value="HTH_MERR"/>
    <property type="match status" value="1"/>
</dbReference>
<keyword evidence="4" id="KW-0804">Transcription</keyword>
<dbReference type="EMBL" id="UINC01100860">
    <property type="protein sequence ID" value="SVC61243.1"/>
    <property type="molecule type" value="Genomic_DNA"/>
</dbReference>
<evidence type="ECO:0000256" key="3">
    <source>
        <dbReference type="ARBA" id="ARBA00023125"/>
    </source>
</evidence>
<dbReference type="Pfam" id="PF02607">
    <property type="entry name" value="B12-binding_2"/>
    <property type="match status" value="1"/>
</dbReference>
<dbReference type="InterPro" id="IPR047057">
    <property type="entry name" value="MerR_fam"/>
</dbReference>
<keyword evidence="2" id="KW-0805">Transcription regulation</keyword>
<evidence type="ECO:0000256" key="4">
    <source>
        <dbReference type="ARBA" id="ARBA00023163"/>
    </source>
</evidence>
<dbReference type="GO" id="GO:0031419">
    <property type="term" value="F:cobalamin binding"/>
    <property type="evidence" value="ECO:0007669"/>
    <property type="project" value="InterPro"/>
</dbReference>
<evidence type="ECO:0008006" key="8">
    <source>
        <dbReference type="Google" id="ProtNLM"/>
    </source>
</evidence>
<dbReference type="Pfam" id="PF13411">
    <property type="entry name" value="MerR_1"/>
    <property type="match status" value="1"/>
</dbReference>
<dbReference type="InterPro" id="IPR000551">
    <property type="entry name" value="MerR-type_HTH_dom"/>
</dbReference>
<keyword evidence="1" id="KW-0678">Repressor</keyword>
<dbReference type="CDD" id="cd02065">
    <property type="entry name" value="B12-binding_like"/>
    <property type="match status" value="1"/>
</dbReference>
<dbReference type="PROSITE" id="PS51332">
    <property type="entry name" value="B12_BINDING"/>
    <property type="match status" value="1"/>
</dbReference>
<proteinExistence type="predicted"/>
<name>A0A382NJ60_9ZZZZ</name>
<accession>A0A382NJ60</accession>
<feature type="domain" description="B12-binding" evidence="6">
    <location>
        <begin position="193"/>
        <end position="282"/>
    </location>
</feature>
<dbReference type="PROSITE" id="PS50937">
    <property type="entry name" value="HTH_MERR_2"/>
    <property type="match status" value="1"/>
</dbReference>
<dbReference type="InterPro" id="IPR003759">
    <property type="entry name" value="Cbl-bd_cap"/>
</dbReference>
<dbReference type="Gene3D" id="1.10.1660.10">
    <property type="match status" value="1"/>
</dbReference>